<keyword evidence="1" id="KW-0812">Transmembrane</keyword>
<keyword evidence="5" id="KW-1185">Reference proteome</keyword>
<dbReference type="AlphaFoldDB" id="A0A1I6IDQ9"/>
<dbReference type="Proteomes" id="UP000199462">
    <property type="component" value="Unassembled WGS sequence"/>
</dbReference>
<dbReference type="RefSeq" id="WP_091902497.1">
    <property type="nucleotide sequence ID" value="NZ_FOYX01000001.1"/>
</dbReference>
<evidence type="ECO:0000259" key="2">
    <source>
        <dbReference type="Pfam" id="PF04773"/>
    </source>
</evidence>
<name>A0A1I6IDQ9_9FLAO</name>
<dbReference type="EMBL" id="FOYX01000001">
    <property type="protein sequence ID" value="SFR64764.1"/>
    <property type="molecule type" value="Genomic_DNA"/>
</dbReference>
<dbReference type="PANTHER" id="PTHR30273:SF2">
    <property type="entry name" value="PROTEIN FECR"/>
    <property type="match status" value="1"/>
</dbReference>
<sequence>MQDNYLAKWLNDELTEAELVKFKKSEAFKTYQKIKESTSQLESPEFDMDKAWAAIDQHKTTTEETKVHVLSPFKTFLRIAAVIAVLLAGSFFYLSTLNESYTTAYAEHKAITLPDTSEVILNAESELAFSEKKWNEHRNVDLKGEAYFKVAKGKRFTVATSQGLVTVLGTQFNVETREDYFEVTCFEGLVSVTINNKETKLPAGNSLMTINGNSTMSKAPLNGAPSWLSKESSFESVPLHYVMDELQRQYDIEVSTKEIDTAQLFTGTFSNHNIDLALKSISVPLQIKFNLEGNKVLFYAEKAPK</sequence>
<evidence type="ECO:0000313" key="5">
    <source>
        <dbReference type="Proteomes" id="UP000199462"/>
    </source>
</evidence>
<dbReference type="Gene3D" id="2.60.120.1440">
    <property type="match status" value="1"/>
</dbReference>
<reference evidence="5" key="1">
    <citation type="submission" date="2016-10" db="EMBL/GenBank/DDBJ databases">
        <authorList>
            <person name="Varghese N."/>
            <person name="Submissions S."/>
        </authorList>
    </citation>
    <scope>NUCLEOTIDE SEQUENCE [LARGE SCALE GENOMIC DNA]</scope>
    <source>
        <strain evidence="5">DSM 19891</strain>
    </source>
</reference>
<protein>
    <submittedName>
        <fullName evidence="4">FecR family protein</fullName>
    </submittedName>
</protein>
<gene>
    <name evidence="4" type="ORF">SAMN04488010_1522</name>
</gene>
<accession>A0A1I6IDQ9</accession>
<evidence type="ECO:0000259" key="3">
    <source>
        <dbReference type="Pfam" id="PF16344"/>
    </source>
</evidence>
<dbReference type="Pfam" id="PF16344">
    <property type="entry name" value="FecR_C"/>
    <property type="match status" value="1"/>
</dbReference>
<feature type="domain" description="FecR protein" evidence="2">
    <location>
        <begin position="101"/>
        <end position="190"/>
    </location>
</feature>
<proteinExistence type="predicted"/>
<evidence type="ECO:0000313" key="4">
    <source>
        <dbReference type="EMBL" id="SFR64764.1"/>
    </source>
</evidence>
<dbReference type="PIRSF" id="PIRSF018266">
    <property type="entry name" value="FecR"/>
    <property type="match status" value="1"/>
</dbReference>
<dbReference type="GO" id="GO:0016989">
    <property type="term" value="F:sigma factor antagonist activity"/>
    <property type="evidence" value="ECO:0007669"/>
    <property type="project" value="TreeGrafter"/>
</dbReference>
<keyword evidence="1" id="KW-1133">Transmembrane helix</keyword>
<feature type="domain" description="Protein FecR C-terminal" evidence="3">
    <location>
        <begin position="233"/>
        <end position="297"/>
    </location>
</feature>
<dbReference type="InterPro" id="IPR032508">
    <property type="entry name" value="FecR_C"/>
</dbReference>
<dbReference type="InterPro" id="IPR006860">
    <property type="entry name" value="FecR"/>
</dbReference>
<dbReference type="Pfam" id="PF04773">
    <property type="entry name" value="FecR"/>
    <property type="match status" value="1"/>
</dbReference>
<dbReference type="PANTHER" id="PTHR30273">
    <property type="entry name" value="PERIPLASMIC SIGNAL SENSOR AND SIGMA FACTOR ACTIVATOR FECR-RELATED"/>
    <property type="match status" value="1"/>
</dbReference>
<keyword evidence="1" id="KW-0472">Membrane</keyword>
<evidence type="ECO:0000256" key="1">
    <source>
        <dbReference type="SAM" id="Phobius"/>
    </source>
</evidence>
<organism evidence="4 5">
    <name type="scientific">Maribacter stanieri</name>
    <dbReference type="NCBI Taxonomy" id="440514"/>
    <lineage>
        <taxon>Bacteria</taxon>
        <taxon>Pseudomonadati</taxon>
        <taxon>Bacteroidota</taxon>
        <taxon>Flavobacteriia</taxon>
        <taxon>Flavobacteriales</taxon>
        <taxon>Flavobacteriaceae</taxon>
        <taxon>Maribacter</taxon>
    </lineage>
</organism>
<dbReference type="Gene3D" id="3.55.50.30">
    <property type="match status" value="1"/>
</dbReference>
<feature type="transmembrane region" description="Helical" evidence="1">
    <location>
        <begin position="76"/>
        <end position="94"/>
    </location>
</feature>
<dbReference type="InterPro" id="IPR012373">
    <property type="entry name" value="Ferrdict_sens_TM"/>
</dbReference>
<dbReference type="STRING" id="440514.SAMN04488010_1522"/>